<proteinExistence type="inferred from homology"/>
<accession>A0ABD6AE84</accession>
<dbReference type="InterPro" id="IPR036249">
    <property type="entry name" value="Thioredoxin-like_sf"/>
</dbReference>
<organism evidence="14 15">
    <name type="scientific">Halomarina halobia</name>
    <dbReference type="NCBI Taxonomy" id="3033386"/>
    <lineage>
        <taxon>Archaea</taxon>
        <taxon>Methanobacteriati</taxon>
        <taxon>Methanobacteriota</taxon>
        <taxon>Stenosarchaea group</taxon>
        <taxon>Halobacteria</taxon>
        <taxon>Halobacteriales</taxon>
        <taxon>Natronomonadaceae</taxon>
        <taxon>Halomarina</taxon>
    </lineage>
</organism>
<evidence type="ECO:0000256" key="9">
    <source>
        <dbReference type="ARBA" id="ARBA00038489"/>
    </source>
</evidence>
<comment type="catalytic activity">
    <reaction evidence="10">
        <text>a hydroperoxide + [thioredoxin]-dithiol = an alcohol + [thioredoxin]-disulfide + H2O</text>
        <dbReference type="Rhea" id="RHEA:62620"/>
        <dbReference type="Rhea" id="RHEA-COMP:10698"/>
        <dbReference type="Rhea" id="RHEA-COMP:10700"/>
        <dbReference type="ChEBI" id="CHEBI:15377"/>
        <dbReference type="ChEBI" id="CHEBI:29950"/>
        <dbReference type="ChEBI" id="CHEBI:30879"/>
        <dbReference type="ChEBI" id="CHEBI:35924"/>
        <dbReference type="ChEBI" id="CHEBI:50058"/>
        <dbReference type="EC" id="1.11.1.24"/>
    </reaction>
</comment>
<dbReference type="EMBL" id="JBHTBF010000003">
    <property type="protein sequence ID" value="MFC7318869.1"/>
    <property type="molecule type" value="Genomic_DNA"/>
</dbReference>
<dbReference type="GeneID" id="79316943"/>
<feature type="active site" description="Cysteine sulfenic acid (-SOH) intermediate; for peroxidase activity" evidence="11">
    <location>
        <position position="43"/>
    </location>
</feature>
<keyword evidence="15" id="KW-1185">Reference proteome</keyword>
<dbReference type="Proteomes" id="UP001596547">
    <property type="component" value="Unassembled WGS sequence"/>
</dbReference>
<dbReference type="InterPro" id="IPR013766">
    <property type="entry name" value="Thioredoxin_domain"/>
</dbReference>
<evidence type="ECO:0000259" key="13">
    <source>
        <dbReference type="PROSITE" id="PS51352"/>
    </source>
</evidence>
<dbReference type="PROSITE" id="PS51352">
    <property type="entry name" value="THIOREDOXIN_2"/>
    <property type="match status" value="1"/>
</dbReference>
<feature type="domain" description="Thioredoxin" evidence="13">
    <location>
        <begin position="3"/>
        <end position="144"/>
    </location>
</feature>
<keyword evidence="5 14" id="KW-0560">Oxidoreductase</keyword>
<dbReference type="Gene3D" id="3.40.30.10">
    <property type="entry name" value="Glutaredoxin"/>
    <property type="match status" value="1"/>
</dbReference>
<name>A0ABD6AE84_9EURY</name>
<keyword evidence="6" id="KW-1015">Disulfide bond</keyword>
<dbReference type="CDD" id="cd03017">
    <property type="entry name" value="PRX_BCP"/>
    <property type="match status" value="1"/>
</dbReference>
<feature type="region of interest" description="Disordered" evidence="12">
    <location>
        <begin position="1"/>
        <end position="22"/>
    </location>
</feature>
<evidence type="ECO:0000256" key="6">
    <source>
        <dbReference type="ARBA" id="ARBA00023157"/>
    </source>
</evidence>
<evidence type="ECO:0000313" key="15">
    <source>
        <dbReference type="Proteomes" id="UP001596547"/>
    </source>
</evidence>
<comment type="subunit">
    <text evidence="1">Monomer.</text>
</comment>
<dbReference type="SUPFAM" id="SSF52833">
    <property type="entry name" value="Thioredoxin-like"/>
    <property type="match status" value="1"/>
</dbReference>
<comment type="caution">
    <text evidence="14">The sequence shown here is derived from an EMBL/GenBank/DDBJ whole genome shotgun (WGS) entry which is preliminary data.</text>
</comment>
<sequence>MPLEPGDPAPQVSAPNQDGAEITVPFDEPTVVYFYPADDTPGCTTEATEFTKEQGAYREAGVSVYGVSVDDVDSHAAFAEQHGIEFDLLADPDGEIAGAFDVDRRASGETERTTFVVVDGEVYAVYTDVKPNGHAREVLGTLLDDGVVDLE</sequence>
<evidence type="ECO:0000256" key="12">
    <source>
        <dbReference type="SAM" id="MobiDB-lite"/>
    </source>
</evidence>
<gene>
    <name evidence="14" type="ORF">ACFQPE_18995</name>
</gene>
<evidence type="ECO:0000256" key="7">
    <source>
        <dbReference type="ARBA" id="ARBA00023284"/>
    </source>
</evidence>
<dbReference type="AlphaFoldDB" id="A0ABD6AE84"/>
<dbReference type="PANTHER" id="PTHR42801">
    <property type="entry name" value="THIOREDOXIN-DEPENDENT PEROXIDE REDUCTASE"/>
    <property type="match status" value="1"/>
</dbReference>
<evidence type="ECO:0000256" key="8">
    <source>
        <dbReference type="ARBA" id="ARBA00032824"/>
    </source>
</evidence>
<dbReference type="GO" id="GO:0140824">
    <property type="term" value="F:thioredoxin-dependent peroxiredoxin activity"/>
    <property type="evidence" value="ECO:0007669"/>
    <property type="project" value="UniProtKB-EC"/>
</dbReference>
<dbReference type="InterPro" id="IPR050924">
    <property type="entry name" value="Peroxiredoxin_BCP/PrxQ"/>
</dbReference>
<keyword evidence="4" id="KW-0049">Antioxidant</keyword>
<dbReference type="RefSeq" id="WP_276306296.1">
    <property type="nucleotide sequence ID" value="NZ_CP119993.1"/>
</dbReference>
<dbReference type="EC" id="1.11.1.24" evidence="2"/>
<comment type="similarity">
    <text evidence="9">Belongs to the peroxiredoxin family. BCP/PrxQ subfamily.</text>
</comment>
<evidence type="ECO:0000256" key="1">
    <source>
        <dbReference type="ARBA" id="ARBA00011245"/>
    </source>
</evidence>
<dbReference type="PIRSF" id="PIRSF000239">
    <property type="entry name" value="AHPC"/>
    <property type="match status" value="1"/>
</dbReference>
<dbReference type="InterPro" id="IPR024706">
    <property type="entry name" value="Peroxiredoxin_AhpC-typ"/>
</dbReference>
<protein>
    <recommendedName>
        <fullName evidence="2">thioredoxin-dependent peroxiredoxin</fullName>
        <ecNumber evidence="2">1.11.1.24</ecNumber>
    </recommendedName>
    <alternativeName>
        <fullName evidence="8">Thioredoxin peroxidase</fullName>
    </alternativeName>
</protein>
<dbReference type="InterPro" id="IPR000866">
    <property type="entry name" value="AhpC/TSA"/>
</dbReference>
<evidence type="ECO:0000313" key="14">
    <source>
        <dbReference type="EMBL" id="MFC7318869.1"/>
    </source>
</evidence>
<keyword evidence="7" id="KW-0676">Redox-active center</keyword>
<dbReference type="Pfam" id="PF00578">
    <property type="entry name" value="AhpC-TSA"/>
    <property type="match status" value="1"/>
</dbReference>
<evidence type="ECO:0000256" key="3">
    <source>
        <dbReference type="ARBA" id="ARBA00022559"/>
    </source>
</evidence>
<dbReference type="PANTHER" id="PTHR42801:SF4">
    <property type="entry name" value="AHPC_TSA FAMILY PROTEIN"/>
    <property type="match status" value="1"/>
</dbReference>
<reference evidence="14 15" key="1">
    <citation type="journal article" date="2019" name="Int. J. Syst. Evol. Microbiol.">
        <title>The Global Catalogue of Microorganisms (GCM) 10K type strain sequencing project: providing services to taxonomists for standard genome sequencing and annotation.</title>
        <authorList>
            <consortium name="The Broad Institute Genomics Platform"/>
            <consortium name="The Broad Institute Genome Sequencing Center for Infectious Disease"/>
            <person name="Wu L."/>
            <person name="Ma J."/>
        </authorList>
    </citation>
    <scope>NUCLEOTIDE SEQUENCE [LARGE SCALE GENOMIC DNA]</scope>
    <source>
        <strain evidence="14 15">PSR21</strain>
    </source>
</reference>
<keyword evidence="3 14" id="KW-0575">Peroxidase</keyword>
<evidence type="ECO:0000256" key="5">
    <source>
        <dbReference type="ARBA" id="ARBA00023002"/>
    </source>
</evidence>
<evidence type="ECO:0000256" key="4">
    <source>
        <dbReference type="ARBA" id="ARBA00022862"/>
    </source>
</evidence>
<evidence type="ECO:0000256" key="10">
    <source>
        <dbReference type="ARBA" id="ARBA00049091"/>
    </source>
</evidence>
<evidence type="ECO:0000256" key="2">
    <source>
        <dbReference type="ARBA" id="ARBA00013017"/>
    </source>
</evidence>
<evidence type="ECO:0000256" key="11">
    <source>
        <dbReference type="PIRSR" id="PIRSR000239-1"/>
    </source>
</evidence>